<evidence type="ECO:0000256" key="1">
    <source>
        <dbReference type="SAM" id="MobiDB-lite"/>
    </source>
</evidence>
<feature type="region of interest" description="Disordered" evidence="1">
    <location>
        <begin position="51"/>
        <end position="85"/>
    </location>
</feature>
<gene>
    <name evidence="2" type="ORF">Prubr_47660</name>
</gene>
<dbReference type="KEGG" id="pry:Prubr_47660"/>
<feature type="compositionally biased region" description="Low complexity" evidence="1">
    <location>
        <begin position="231"/>
        <end position="241"/>
    </location>
</feature>
<feature type="region of interest" description="Disordered" evidence="1">
    <location>
        <begin position="193"/>
        <end position="309"/>
    </location>
</feature>
<sequence length="309" mass="32964">MMHARRRDNRRRRKRDWLDGCDVCSCDFPSCNFGLFSGLLLLGSATAGAAGRVRSTRTRRRPPLPARPGTSAAARPGPSAAVRPGTSAAFRSGMVDRAGLAAIRGYRRWLSHRLPTRCRFTPTCSAYGLEAVDRFGLAVGANWRRPGSAGAVPTCRTALPTRSRRLSADPPAAAGAPVIISCPAVRHAVRTTAEQLTITTPPRHEGRGSGGRITHHRSTTASPPRRLAFGSRAARPRASPAPRRPAPAPSRPAPAPLPPRASPAPAPSRPAPAPLPPPRRPAPAPSRPRALPPPPRPPPRRVDQGDLWD</sequence>
<evidence type="ECO:0000313" key="3">
    <source>
        <dbReference type="Proteomes" id="UP000680866"/>
    </source>
</evidence>
<dbReference type="PANTHER" id="PTHR33383:SF1">
    <property type="entry name" value="MEMBRANE PROTEIN INSERTION EFFICIENCY FACTOR-RELATED"/>
    <property type="match status" value="1"/>
</dbReference>
<name>A0A810N8L7_9ACTN</name>
<protein>
    <recommendedName>
        <fullName evidence="4">Membrane protein insertion efficiency factor</fullName>
    </recommendedName>
</protein>
<dbReference type="EMBL" id="AP023359">
    <property type="protein sequence ID" value="BCJ67745.1"/>
    <property type="molecule type" value="Genomic_DNA"/>
</dbReference>
<dbReference type="Pfam" id="PF01809">
    <property type="entry name" value="YidD"/>
    <property type="match status" value="1"/>
</dbReference>
<organism evidence="2 3">
    <name type="scientific">Polymorphospora rubra</name>
    <dbReference type="NCBI Taxonomy" id="338584"/>
    <lineage>
        <taxon>Bacteria</taxon>
        <taxon>Bacillati</taxon>
        <taxon>Actinomycetota</taxon>
        <taxon>Actinomycetes</taxon>
        <taxon>Micromonosporales</taxon>
        <taxon>Micromonosporaceae</taxon>
        <taxon>Polymorphospora</taxon>
    </lineage>
</organism>
<reference evidence="2" key="1">
    <citation type="submission" date="2020-08" db="EMBL/GenBank/DDBJ databases">
        <title>Whole genome shotgun sequence of Polymorphospora rubra NBRC 101157.</title>
        <authorList>
            <person name="Komaki H."/>
            <person name="Tamura T."/>
        </authorList>
    </citation>
    <scope>NUCLEOTIDE SEQUENCE</scope>
    <source>
        <strain evidence="2">NBRC 101157</strain>
    </source>
</reference>
<evidence type="ECO:0000313" key="2">
    <source>
        <dbReference type="EMBL" id="BCJ67745.1"/>
    </source>
</evidence>
<dbReference type="InterPro" id="IPR002696">
    <property type="entry name" value="Membr_insert_effic_factor_YidD"/>
</dbReference>
<dbReference type="NCBIfam" id="TIGR00278">
    <property type="entry name" value="membrane protein insertion efficiency factor YidD"/>
    <property type="match status" value="1"/>
</dbReference>
<keyword evidence="3" id="KW-1185">Reference proteome</keyword>
<dbReference type="PANTHER" id="PTHR33383">
    <property type="entry name" value="MEMBRANE PROTEIN INSERTION EFFICIENCY FACTOR-RELATED"/>
    <property type="match status" value="1"/>
</dbReference>
<dbReference type="Proteomes" id="UP000680866">
    <property type="component" value="Chromosome"/>
</dbReference>
<accession>A0A810N8L7</accession>
<dbReference type="SMART" id="SM01234">
    <property type="entry name" value="Haemolytic"/>
    <property type="match status" value="1"/>
</dbReference>
<feature type="compositionally biased region" description="Basic and acidic residues" evidence="1">
    <location>
        <begin position="300"/>
        <end position="309"/>
    </location>
</feature>
<evidence type="ECO:0008006" key="4">
    <source>
        <dbReference type="Google" id="ProtNLM"/>
    </source>
</evidence>
<dbReference type="AlphaFoldDB" id="A0A810N8L7"/>
<feature type="compositionally biased region" description="Pro residues" evidence="1">
    <location>
        <begin position="242"/>
        <end position="297"/>
    </location>
</feature>
<proteinExistence type="predicted"/>